<comment type="caution">
    <text evidence="1">The sequence shown here is derived from an EMBL/GenBank/DDBJ whole genome shotgun (WGS) entry which is preliminary data.</text>
</comment>
<evidence type="ECO:0000313" key="1">
    <source>
        <dbReference type="EMBL" id="KAJ0035877.1"/>
    </source>
</evidence>
<proteinExistence type="predicted"/>
<organism evidence="1 2">
    <name type="scientific">Pistacia integerrima</name>
    <dbReference type="NCBI Taxonomy" id="434235"/>
    <lineage>
        <taxon>Eukaryota</taxon>
        <taxon>Viridiplantae</taxon>
        <taxon>Streptophyta</taxon>
        <taxon>Embryophyta</taxon>
        <taxon>Tracheophyta</taxon>
        <taxon>Spermatophyta</taxon>
        <taxon>Magnoliopsida</taxon>
        <taxon>eudicotyledons</taxon>
        <taxon>Gunneridae</taxon>
        <taxon>Pentapetalae</taxon>
        <taxon>rosids</taxon>
        <taxon>malvids</taxon>
        <taxon>Sapindales</taxon>
        <taxon>Anacardiaceae</taxon>
        <taxon>Pistacia</taxon>
    </lineage>
</organism>
<name>A0ACC0YJ45_9ROSI</name>
<accession>A0ACC0YJ45</accession>
<sequence>MDVDYIGVVINVGHGALIDEKEMVKLLVHGEIGGVGFDVFENEPHVPKELFQWIMLCYLPIAQLLLQNALMHWRS</sequence>
<reference evidence="2" key="1">
    <citation type="journal article" date="2023" name="G3 (Bethesda)">
        <title>Genome assembly and association tests identify interacting loci associated with vigor, precocity, and sex in interspecific pistachio rootstocks.</title>
        <authorList>
            <person name="Palmer W."/>
            <person name="Jacygrad E."/>
            <person name="Sagayaradj S."/>
            <person name="Cavanaugh K."/>
            <person name="Han R."/>
            <person name="Bertier L."/>
            <person name="Beede B."/>
            <person name="Kafkas S."/>
            <person name="Golino D."/>
            <person name="Preece J."/>
            <person name="Michelmore R."/>
        </authorList>
    </citation>
    <scope>NUCLEOTIDE SEQUENCE [LARGE SCALE GENOMIC DNA]</scope>
</reference>
<dbReference type="Proteomes" id="UP001163603">
    <property type="component" value="Chromosome 7"/>
</dbReference>
<gene>
    <name evidence="1" type="ORF">Pint_26393</name>
</gene>
<evidence type="ECO:0000313" key="2">
    <source>
        <dbReference type="Proteomes" id="UP001163603"/>
    </source>
</evidence>
<dbReference type="EMBL" id="CM047742">
    <property type="protein sequence ID" value="KAJ0035877.1"/>
    <property type="molecule type" value="Genomic_DNA"/>
</dbReference>
<protein>
    <submittedName>
        <fullName evidence="1">Uncharacterized protein</fullName>
    </submittedName>
</protein>
<keyword evidence="2" id="KW-1185">Reference proteome</keyword>